<evidence type="ECO:0000259" key="9">
    <source>
        <dbReference type="Pfam" id="PF04082"/>
    </source>
</evidence>
<dbReference type="InterPro" id="IPR002938">
    <property type="entry name" value="FAD-bd"/>
</dbReference>
<evidence type="ECO:0000313" key="11">
    <source>
        <dbReference type="Proteomes" id="UP000830671"/>
    </source>
</evidence>
<dbReference type="GO" id="GO:0008270">
    <property type="term" value="F:zinc ion binding"/>
    <property type="evidence" value="ECO:0007669"/>
    <property type="project" value="InterPro"/>
</dbReference>
<dbReference type="InterPro" id="IPR036188">
    <property type="entry name" value="FAD/NAD-bd_sf"/>
</dbReference>
<evidence type="ECO:0000256" key="5">
    <source>
        <dbReference type="ARBA" id="ARBA00023033"/>
    </source>
</evidence>
<reference evidence="10" key="1">
    <citation type="journal article" date="2021" name="Mol. Plant Microbe Interact.">
        <title>Complete Genome Sequence of the Plant-Pathogenic Fungus Colletotrichum lupini.</title>
        <authorList>
            <person name="Baroncelli R."/>
            <person name="Pensec F."/>
            <person name="Da Lio D."/>
            <person name="Boufleur T."/>
            <person name="Vicente I."/>
            <person name="Sarrocco S."/>
            <person name="Picot A."/>
            <person name="Baraldi E."/>
            <person name="Sukno S."/>
            <person name="Thon M."/>
            <person name="Le Floch G."/>
        </authorList>
    </citation>
    <scope>NUCLEOTIDE SEQUENCE</scope>
    <source>
        <strain evidence="10">IMI 504893</strain>
    </source>
</reference>
<proteinExistence type="inferred from homology"/>
<accession>A0A9Q8SYA1</accession>
<keyword evidence="5" id="KW-0503">Monooxygenase</keyword>
<dbReference type="RefSeq" id="XP_049147349.1">
    <property type="nucleotide sequence ID" value="XM_049290204.1"/>
</dbReference>
<feature type="region of interest" description="Disordered" evidence="7">
    <location>
        <begin position="42"/>
        <end position="90"/>
    </location>
</feature>
<dbReference type="AlphaFoldDB" id="A0A9Q8SYA1"/>
<dbReference type="GO" id="GO:0004497">
    <property type="term" value="F:monooxygenase activity"/>
    <property type="evidence" value="ECO:0007669"/>
    <property type="project" value="UniProtKB-KW"/>
</dbReference>
<dbReference type="KEGG" id="clup:CLUP02_11236"/>
<dbReference type="PANTHER" id="PTHR13789">
    <property type="entry name" value="MONOOXYGENASE"/>
    <property type="match status" value="1"/>
</dbReference>
<sequence length="1115" mass="122978">MMTMDDFPFGVEWNIAMSDLSYLQTRFDAAGLEGLDAIASDRSRQAQEKELEQEQNGETGMSISPPMTPESHRTGSWEPSSDENSEMERPHLAADEESLKAGRTSWTSKTPCFGSFSVGNGSDVVGLSISPVARNAIVGMILDNTSRANAGPVLAAFPSVEALDALLEVYARDCWGRASSVHCSSAATAKYGIIDVVHFPTLRLDQQRPELLGALIAVGAIRTGSVVARSFGYAMQDVWEKNNANLCDISLSQAFFLQQHVAFFSGDQRKVAFAEACSGCMQVMMKNGGHTQGAMETDQALFQLQNLCDLDEGALEDVWRRWSVREGRRRLVYATYIMDSHVGIVHGIRGMARYGDMRLSLPAPEGLWRAESAAKWREEMVRLMPGATRPPSSSSVSSSPSPSLSLKDLMGDPTLVARSHNHSKVDKTFATLGFYAGLWVLVEECRQLKAISGHGKWSDMILSSRRMELGSILKLFHSSLRATGWAVLPGAEMMYEVLHMYISTSLDGDEFRGTSLSLPLSQHFHGKGLMNGVEESPEDQSAVWRAGKVLRTARQLEPGTLSGVYCVALRDATVLLWRAGRNISLREKAAIEQYRPVPRCGIGAAAVLVLDGEEDVPEYQVLNRNVRLVLRGTGTEEDNVALEDIAGVMRLSRRIIEGNWKGLRMPGGVEETTVGGTPIGFTPPADSESKILPYERWRLPPRKAIHPTEKSERLQIGIIGAGIGGLMAAITLLESGHDVEFKSEVGAAISTPPNSTRVLDYYGFDFERARATTAEKYIYYDDPNNIDKTRMITCTDYTPRYGAPWLFFHRVDLHNELKLLATEPTPTRKSVARLHLGVKVSDIDTDGTIHFEDGTSVQKDILIAADGIRSSFISKVVDNAPQAQHYMSMLRLMAPVEDLRDDPDVVALFKDGLTSIRISYGTMRSAIIYGCRGGSLQNIGLLYHPDLAIDSEGNDISAREDFVYKVVEEYPKPVQSVCINARGVGQWKVFTRKPLDRLVRGRVVLIGDAAHPMPPVRAQGAAMAIEDAGALGVLLSNVTSKDDISTRLHMFNQLRVKRVAATQTASSMHQWDPTRVSEEQRQYFDGNVPQTIEDIEIFSYENSVIRDAFDLLERA</sequence>
<evidence type="ECO:0000256" key="6">
    <source>
        <dbReference type="ARBA" id="ARBA00023242"/>
    </source>
</evidence>
<feature type="domain" description="FAD-binding" evidence="8">
    <location>
        <begin position="980"/>
        <end position="1061"/>
    </location>
</feature>
<dbReference type="PANTHER" id="PTHR13789:SF215">
    <property type="entry name" value="FAD-BINDING DOMAIN-CONTAINING PROTEIN-RELATED"/>
    <property type="match status" value="1"/>
</dbReference>
<evidence type="ECO:0000256" key="4">
    <source>
        <dbReference type="ARBA" id="ARBA00023002"/>
    </source>
</evidence>
<dbReference type="SUPFAM" id="SSF51905">
    <property type="entry name" value="FAD/NAD(P)-binding domain"/>
    <property type="match status" value="1"/>
</dbReference>
<dbReference type="PRINTS" id="PR00420">
    <property type="entry name" value="RNGMNOXGNASE"/>
</dbReference>
<feature type="compositionally biased region" description="Low complexity" evidence="7">
    <location>
        <begin position="390"/>
        <end position="404"/>
    </location>
</feature>
<comment type="similarity">
    <text evidence="1">Belongs to the paxM FAD-dependent monooxygenase family.</text>
</comment>
<feature type="compositionally biased region" description="Basic and acidic residues" evidence="7">
    <location>
        <begin position="42"/>
        <end position="52"/>
    </location>
</feature>
<feature type="region of interest" description="Disordered" evidence="7">
    <location>
        <begin position="385"/>
        <end position="404"/>
    </location>
</feature>
<keyword evidence="11" id="KW-1185">Reference proteome</keyword>
<evidence type="ECO:0008006" key="12">
    <source>
        <dbReference type="Google" id="ProtNLM"/>
    </source>
</evidence>
<dbReference type="InterPro" id="IPR007219">
    <property type="entry name" value="XnlR_reg_dom"/>
</dbReference>
<keyword evidence="4" id="KW-0560">Oxidoreductase</keyword>
<dbReference type="GeneID" id="73345214"/>
<evidence type="ECO:0000256" key="1">
    <source>
        <dbReference type="ARBA" id="ARBA00007992"/>
    </source>
</evidence>
<evidence type="ECO:0000256" key="2">
    <source>
        <dbReference type="ARBA" id="ARBA00022630"/>
    </source>
</evidence>
<keyword evidence="2" id="KW-0285">Flavoprotein</keyword>
<name>A0A9Q8SYA1_9PEZI</name>
<evidence type="ECO:0000256" key="3">
    <source>
        <dbReference type="ARBA" id="ARBA00022827"/>
    </source>
</evidence>
<keyword evidence="3" id="KW-0274">FAD</keyword>
<keyword evidence="6" id="KW-0539">Nucleus</keyword>
<protein>
    <recommendedName>
        <fullName evidence="12">FAD-binding domain-containing protein</fullName>
    </recommendedName>
</protein>
<dbReference type="EMBL" id="CP019477">
    <property type="protein sequence ID" value="UQC85737.1"/>
    <property type="molecule type" value="Genomic_DNA"/>
</dbReference>
<gene>
    <name evidence="10" type="ORF">CLUP02_11236</name>
</gene>
<dbReference type="Proteomes" id="UP000830671">
    <property type="component" value="Chromosome 5"/>
</dbReference>
<dbReference type="InterPro" id="IPR050493">
    <property type="entry name" value="FAD-dep_Monooxygenase_BioMet"/>
</dbReference>
<dbReference type="Pfam" id="PF01494">
    <property type="entry name" value="FAD_binding_3"/>
    <property type="match status" value="1"/>
</dbReference>
<feature type="domain" description="Xylanolytic transcriptional activator regulatory" evidence="9">
    <location>
        <begin position="247"/>
        <end position="410"/>
    </location>
</feature>
<evidence type="ECO:0000259" key="8">
    <source>
        <dbReference type="Pfam" id="PF01494"/>
    </source>
</evidence>
<dbReference type="GO" id="GO:0006351">
    <property type="term" value="P:DNA-templated transcription"/>
    <property type="evidence" value="ECO:0007669"/>
    <property type="project" value="InterPro"/>
</dbReference>
<dbReference type="Gene3D" id="3.50.50.60">
    <property type="entry name" value="FAD/NAD(P)-binding domain"/>
    <property type="match status" value="1"/>
</dbReference>
<dbReference type="GO" id="GO:0071949">
    <property type="term" value="F:FAD binding"/>
    <property type="evidence" value="ECO:0007669"/>
    <property type="project" value="InterPro"/>
</dbReference>
<dbReference type="GO" id="GO:0003677">
    <property type="term" value="F:DNA binding"/>
    <property type="evidence" value="ECO:0007669"/>
    <property type="project" value="InterPro"/>
</dbReference>
<evidence type="ECO:0000313" key="10">
    <source>
        <dbReference type="EMBL" id="UQC85737.1"/>
    </source>
</evidence>
<dbReference type="Pfam" id="PF04082">
    <property type="entry name" value="Fungal_trans"/>
    <property type="match status" value="1"/>
</dbReference>
<evidence type="ECO:0000256" key="7">
    <source>
        <dbReference type="SAM" id="MobiDB-lite"/>
    </source>
</evidence>
<organism evidence="10 11">
    <name type="scientific">Colletotrichum lupini</name>
    <dbReference type="NCBI Taxonomy" id="145971"/>
    <lineage>
        <taxon>Eukaryota</taxon>
        <taxon>Fungi</taxon>
        <taxon>Dikarya</taxon>
        <taxon>Ascomycota</taxon>
        <taxon>Pezizomycotina</taxon>
        <taxon>Sordariomycetes</taxon>
        <taxon>Hypocreomycetidae</taxon>
        <taxon>Glomerellales</taxon>
        <taxon>Glomerellaceae</taxon>
        <taxon>Colletotrichum</taxon>
        <taxon>Colletotrichum acutatum species complex</taxon>
    </lineage>
</organism>